<gene>
    <name evidence="1" type="ORF">PCANC_19314</name>
    <name evidence="2" type="ORF">PCASD_06915</name>
</gene>
<accession>A0A2N5V4Q5</accession>
<name>A0A2N5V4Q5_9BASI</name>
<evidence type="ECO:0000313" key="3">
    <source>
        <dbReference type="Proteomes" id="UP000235388"/>
    </source>
</evidence>
<organism evidence="2 4">
    <name type="scientific">Puccinia coronata f. sp. avenae</name>
    <dbReference type="NCBI Taxonomy" id="200324"/>
    <lineage>
        <taxon>Eukaryota</taxon>
        <taxon>Fungi</taxon>
        <taxon>Dikarya</taxon>
        <taxon>Basidiomycota</taxon>
        <taxon>Pucciniomycotina</taxon>
        <taxon>Pucciniomycetes</taxon>
        <taxon>Pucciniales</taxon>
        <taxon>Pucciniaceae</taxon>
        <taxon>Puccinia</taxon>
    </lineage>
</organism>
<dbReference type="OrthoDB" id="2506684at2759"/>
<evidence type="ECO:0000313" key="2">
    <source>
        <dbReference type="EMBL" id="PLW44983.1"/>
    </source>
</evidence>
<dbReference type="Proteomes" id="UP000235392">
    <property type="component" value="Unassembled WGS sequence"/>
</dbReference>
<comment type="caution">
    <text evidence="2">The sequence shown here is derived from an EMBL/GenBank/DDBJ whole genome shotgun (WGS) entry which is preliminary data.</text>
</comment>
<evidence type="ECO:0000313" key="4">
    <source>
        <dbReference type="Proteomes" id="UP000235392"/>
    </source>
</evidence>
<dbReference type="AlphaFoldDB" id="A0A2N5V4Q5"/>
<reference evidence="3 4" key="1">
    <citation type="submission" date="2017-11" db="EMBL/GenBank/DDBJ databases">
        <title>De novo assembly and phasing of dikaryotic genomes from two isolates of Puccinia coronata f. sp. avenae, the causal agent of oat crown rust.</title>
        <authorList>
            <person name="Miller M.E."/>
            <person name="Zhang Y."/>
            <person name="Omidvar V."/>
            <person name="Sperschneider J."/>
            <person name="Schwessinger B."/>
            <person name="Raley C."/>
            <person name="Palmer J.M."/>
            <person name="Garnica D."/>
            <person name="Upadhyaya N."/>
            <person name="Rathjen J."/>
            <person name="Taylor J.M."/>
            <person name="Park R.F."/>
            <person name="Dodds P.N."/>
            <person name="Hirsch C.D."/>
            <person name="Kianian S.F."/>
            <person name="Figueroa M."/>
        </authorList>
    </citation>
    <scope>NUCLEOTIDE SEQUENCE [LARGE SCALE GENOMIC DNA]</scope>
    <source>
        <strain evidence="1">12NC29</strain>
        <strain evidence="2">12SD80</strain>
    </source>
</reference>
<proteinExistence type="predicted"/>
<dbReference type="Proteomes" id="UP000235388">
    <property type="component" value="Unassembled WGS sequence"/>
</dbReference>
<evidence type="ECO:0000313" key="1">
    <source>
        <dbReference type="EMBL" id="PLW38755.1"/>
    </source>
</evidence>
<protein>
    <submittedName>
        <fullName evidence="2">Uncharacterized protein</fullName>
    </submittedName>
</protein>
<sequence>MAPASSSLCKASHPLFSQGPFDIKKQLPPILLSTSSYGQFPYKSSLLFNKEDLSAEISLKL</sequence>
<dbReference type="EMBL" id="PGCI01000052">
    <property type="protein sequence ID" value="PLW44983.1"/>
    <property type="molecule type" value="Genomic_DNA"/>
</dbReference>
<dbReference type="EMBL" id="PGCJ01000203">
    <property type="protein sequence ID" value="PLW38755.1"/>
    <property type="molecule type" value="Genomic_DNA"/>
</dbReference>
<keyword evidence="3" id="KW-1185">Reference proteome</keyword>